<feature type="domain" description="Cyclic nucleotide-binding" evidence="2">
    <location>
        <begin position="211"/>
        <end position="336"/>
    </location>
</feature>
<feature type="domain" description="Cyclic nucleotide-binding" evidence="2">
    <location>
        <begin position="339"/>
        <end position="470"/>
    </location>
</feature>
<dbReference type="PROSITE" id="PS50042">
    <property type="entry name" value="CNMP_BINDING_3"/>
    <property type="match status" value="2"/>
</dbReference>
<sequence length="658" mass="77013">MKNRSKRNIEKDELSSNRDLNIEQNEQQLDLEEQEKKINALTSLLSNKELEKEQNNFFDIKSSSSLPKETLLSIPTQNNINNQEKNNEKNSELNNLANKQNIQSQTNRRVSFKVAQNTDSKQSSNNNYNNLAIRVSQNILLSDEDLNHIEKLSSKQIASYQQLSKSHLEEDPLKVQANSEKLKQLLSQPSELRSDETCKKIAKEIQKIPFLKKYKDIPEFIDICRNLYIKQYEKKQFVFKQGEYGDAFYIILYGSVTIYIDEPTEYKSFMQLKEVAKLEQGDTFGEIALIYDSQRTATVIANEKTYLVVLEKNIFQSYIKEIKNQHLSNQIDFLQQIDFFKNLKQSILIELTTKLQSRDYTSHEIIAHEGEQLSQIIFVKSGRVKVYRSINFRVNRYSGQRIKGDFKDPSTEEIEKKQYMNDMIEIDELSDYSVVGDYSLLYNKPLDYTIITVIPTEVYYISSYDIIKIIPPEFLEKHRKNLKKYPNNVEIRKMYWEKREWESFQQKVISNILIEKENRKGFEKSLKKPTQKFQSINIPINVMDIQASDNTVYLEFLSNKVPRGLQTKKVINGLKPIQNSISLPNSSTASQLWERLKEEDGIEPPASPLKSPQQKDLLSKTKYQNIRSSLPNLKSEQTHQNKSIFKKSPQTTRYSKYY</sequence>
<dbReference type="Proteomes" id="UP000009168">
    <property type="component" value="Unassembled WGS sequence"/>
</dbReference>
<evidence type="ECO:0000259" key="2">
    <source>
        <dbReference type="PROSITE" id="PS50042"/>
    </source>
</evidence>
<dbReference type="SUPFAM" id="SSF51206">
    <property type="entry name" value="cAMP-binding domain-like"/>
    <property type="match status" value="2"/>
</dbReference>
<proteinExistence type="predicted"/>
<feature type="compositionally biased region" description="Basic and acidic residues" evidence="1">
    <location>
        <begin position="7"/>
        <end position="16"/>
    </location>
</feature>
<name>I7M0S4_TETTS</name>
<feature type="compositionally biased region" description="Polar residues" evidence="1">
    <location>
        <begin position="610"/>
        <end position="658"/>
    </location>
</feature>
<accession>I7M0S4</accession>
<dbReference type="EMBL" id="GG662793">
    <property type="protein sequence ID" value="EAR90848.2"/>
    <property type="molecule type" value="Genomic_DNA"/>
</dbReference>
<dbReference type="eggNOG" id="KOG0614">
    <property type="taxonomic scope" value="Eukaryota"/>
</dbReference>
<dbReference type="InterPro" id="IPR000595">
    <property type="entry name" value="cNMP-bd_dom"/>
</dbReference>
<dbReference type="InterPro" id="IPR018490">
    <property type="entry name" value="cNMP-bd_dom_sf"/>
</dbReference>
<dbReference type="OrthoDB" id="312042at2759"/>
<dbReference type="PANTHER" id="PTHR23011:SF28">
    <property type="entry name" value="CYCLIC NUCLEOTIDE-BINDING DOMAIN CONTAINING PROTEIN"/>
    <property type="match status" value="1"/>
</dbReference>
<dbReference type="SMART" id="SM00100">
    <property type="entry name" value="cNMP"/>
    <property type="match status" value="2"/>
</dbReference>
<dbReference type="GeneID" id="7827518"/>
<feature type="region of interest" description="Disordered" evidence="1">
    <location>
        <begin position="1"/>
        <end position="29"/>
    </location>
</feature>
<dbReference type="KEGG" id="tet:TTHERM_00143540"/>
<evidence type="ECO:0000313" key="3">
    <source>
        <dbReference type="EMBL" id="EAR90848.2"/>
    </source>
</evidence>
<reference evidence="4" key="1">
    <citation type="journal article" date="2006" name="PLoS Biol.">
        <title>Macronuclear genome sequence of the ciliate Tetrahymena thermophila, a model eukaryote.</title>
        <authorList>
            <person name="Eisen J.A."/>
            <person name="Coyne R.S."/>
            <person name="Wu M."/>
            <person name="Wu D."/>
            <person name="Thiagarajan M."/>
            <person name="Wortman J.R."/>
            <person name="Badger J.H."/>
            <person name="Ren Q."/>
            <person name="Amedeo P."/>
            <person name="Jones K.M."/>
            <person name="Tallon L.J."/>
            <person name="Delcher A.L."/>
            <person name="Salzberg S.L."/>
            <person name="Silva J.C."/>
            <person name="Haas B.J."/>
            <person name="Majoros W.H."/>
            <person name="Farzad M."/>
            <person name="Carlton J.M."/>
            <person name="Smith R.K. Jr."/>
            <person name="Garg J."/>
            <person name="Pearlman R.E."/>
            <person name="Karrer K.M."/>
            <person name="Sun L."/>
            <person name="Manning G."/>
            <person name="Elde N.C."/>
            <person name="Turkewitz A.P."/>
            <person name="Asai D.J."/>
            <person name="Wilkes D.E."/>
            <person name="Wang Y."/>
            <person name="Cai H."/>
            <person name="Collins K."/>
            <person name="Stewart B.A."/>
            <person name="Lee S.R."/>
            <person name="Wilamowska K."/>
            <person name="Weinberg Z."/>
            <person name="Ruzzo W.L."/>
            <person name="Wloga D."/>
            <person name="Gaertig J."/>
            <person name="Frankel J."/>
            <person name="Tsao C.-C."/>
            <person name="Gorovsky M.A."/>
            <person name="Keeling P.J."/>
            <person name="Waller R.F."/>
            <person name="Patron N.J."/>
            <person name="Cherry J.M."/>
            <person name="Stover N.A."/>
            <person name="Krieger C.J."/>
            <person name="del Toro C."/>
            <person name="Ryder H.F."/>
            <person name="Williamson S.C."/>
            <person name="Barbeau R.A."/>
            <person name="Hamilton E.P."/>
            <person name="Orias E."/>
        </authorList>
    </citation>
    <scope>NUCLEOTIDE SEQUENCE [LARGE SCALE GENOMIC DNA]</scope>
    <source>
        <strain evidence="4">SB210</strain>
    </source>
</reference>
<dbReference type="AlphaFoldDB" id="I7M0S4"/>
<protein>
    <submittedName>
        <fullName evidence="3">Cyclic nucleotide-binding domain protein</fullName>
    </submittedName>
</protein>
<dbReference type="CDD" id="cd00038">
    <property type="entry name" value="CAP_ED"/>
    <property type="match status" value="2"/>
</dbReference>
<gene>
    <name evidence="3" type="ORF">TTHERM_00143540</name>
</gene>
<feature type="region of interest" description="Disordered" evidence="1">
    <location>
        <begin position="599"/>
        <end position="658"/>
    </location>
</feature>
<keyword evidence="4" id="KW-1185">Reference proteome</keyword>
<dbReference type="InParanoid" id="I7M0S4"/>
<dbReference type="Pfam" id="PF00027">
    <property type="entry name" value="cNMP_binding"/>
    <property type="match status" value="1"/>
</dbReference>
<evidence type="ECO:0000256" key="1">
    <source>
        <dbReference type="SAM" id="MobiDB-lite"/>
    </source>
</evidence>
<feature type="region of interest" description="Disordered" evidence="1">
    <location>
        <begin position="100"/>
        <end position="126"/>
    </location>
</feature>
<dbReference type="InterPro" id="IPR014710">
    <property type="entry name" value="RmlC-like_jellyroll"/>
</dbReference>
<organism evidence="3 4">
    <name type="scientific">Tetrahymena thermophila (strain SB210)</name>
    <dbReference type="NCBI Taxonomy" id="312017"/>
    <lineage>
        <taxon>Eukaryota</taxon>
        <taxon>Sar</taxon>
        <taxon>Alveolata</taxon>
        <taxon>Ciliophora</taxon>
        <taxon>Intramacronucleata</taxon>
        <taxon>Oligohymenophorea</taxon>
        <taxon>Hymenostomatida</taxon>
        <taxon>Tetrahymenina</taxon>
        <taxon>Tetrahymenidae</taxon>
        <taxon>Tetrahymena</taxon>
    </lineage>
</organism>
<evidence type="ECO:0000313" key="4">
    <source>
        <dbReference type="Proteomes" id="UP000009168"/>
    </source>
</evidence>
<dbReference type="Gene3D" id="2.60.120.10">
    <property type="entry name" value="Jelly Rolls"/>
    <property type="match status" value="2"/>
</dbReference>
<dbReference type="PANTHER" id="PTHR23011">
    <property type="entry name" value="CYCLIC NUCLEOTIDE-BINDING DOMAIN CONTAINING PROTEIN"/>
    <property type="match status" value="1"/>
</dbReference>
<dbReference type="PRINTS" id="PR00103">
    <property type="entry name" value="CAMPKINASE"/>
</dbReference>
<dbReference type="RefSeq" id="XP_001011093.2">
    <property type="nucleotide sequence ID" value="XM_001011093.3"/>
</dbReference>
<dbReference type="InterPro" id="IPR018488">
    <property type="entry name" value="cNMP-bd_CS"/>
</dbReference>
<dbReference type="PROSITE" id="PS00889">
    <property type="entry name" value="CNMP_BINDING_2"/>
    <property type="match status" value="1"/>
</dbReference>